<name>A0AAN6ZFT0_9PEZI</name>
<reference evidence="2" key="1">
    <citation type="journal article" date="2023" name="Mol. Phylogenet. Evol.">
        <title>Genome-scale phylogeny and comparative genomics of the fungal order Sordariales.</title>
        <authorList>
            <person name="Hensen N."/>
            <person name="Bonometti L."/>
            <person name="Westerberg I."/>
            <person name="Brannstrom I.O."/>
            <person name="Guillou S."/>
            <person name="Cros-Aarteil S."/>
            <person name="Calhoun S."/>
            <person name="Haridas S."/>
            <person name="Kuo A."/>
            <person name="Mondo S."/>
            <person name="Pangilinan J."/>
            <person name="Riley R."/>
            <person name="LaButti K."/>
            <person name="Andreopoulos B."/>
            <person name="Lipzen A."/>
            <person name="Chen C."/>
            <person name="Yan M."/>
            <person name="Daum C."/>
            <person name="Ng V."/>
            <person name="Clum A."/>
            <person name="Steindorff A."/>
            <person name="Ohm R.A."/>
            <person name="Martin F."/>
            <person name="Silar P."/>
            <person name="Natvig D.O."/>
            <person name="Lalanne C."/>
            <person name="Gautier V."/>
            <person name="Ament-Velasquez S.L."/>
            <person name="Kruys A."/>
            <person name="Hutchinson M.I."/>
            <person name="Powell A.J."/>
            <person name="Barry K."/>
            <person name="Miller A.N."/>
            <person name="Grigoriev I.V."/>
            <person name="Debuchy R."/>
            <person name="Gladieux P."/>
            <person name="Hiltunen Thoren M."/>
            <person name="Johannesson H."/>
        </authorList>
    </citation>
    <scope>NUCLEOTIDE SEQUENCE</scope>
    <source>
        <strain evidence="2">CBS 123565</strain>
    </source>
</reference>
<sequence length="232" mass="24718">MSKQGLGSSTRGATTARRDQPNQAAESATAGRDALTAFGSTSDDGVRQGPGCFFSSWNMGPKYYYGPAHVRQTDGLGRPTTRTRHLVSRAATVDSSSSSVRARPYYCSTVVEPTDFGVASPRNPFFVVGDPAACPGSSAVVGLAPTWTDRGGSADRHHLRVSLGSCVCTVRAPPPAAWVYTTHETAETSLGSRVESRTRCGPPRRIGSTRAGSHEYSVHWLPSLFRHSTGRC</sequence>
<feature type="compositionally biased region" description="Polar residues" evidence="1">
    <location>
        <begin position="1"/>
        <end position="13"/>
    </location>
</feature>
<dbReference type="Proteomes" id="UP001304895">
    <property type="component" value="Unassembled WGS sequence"/>
</dbReference>
<evidence type="ECO:0000256" key="1">
    <source>
        <dbReference type="SAM" id="MobiDB-lite"/>
    </source>
</evidence>
<gene>
    <name evidence="2" type="ORF">BT67DRAFT_190299</name>
</gene>
<evidence type="ECO:0000313" key="2">
    <source>
        <dbReference type="EMBL" id="KAK4136762.1"/>
    </source>
</evidence>
<protein>
    <submittedName>
        <fullName evidence="2">Uncharacterized protein</fullName>
    </submittedName>
</protein>
<proteinExistence type="predicted"/>
<comment type="caution">
    <text evidence="2">The sequence shown here is derived from an EMBL/GenBank/DDBJ whole genome shotgun (WGS) entry which is preliminary data.</text>
</comment>
<evidence type="ECO:0000313" key="3">
    <source>
        <dbReference type="Proteomes" id="UP001304895"/>
    </source>
</evidence>
<organism evidence="2 3">
    <name type="scientific">Trichocladium antarcticum</name>
    <dbReference type="NCBI Taxonomy" id="1450529"/>
    <lineage>
        <taxon>Eukaryota</taxon>
        <taxon>Fungi</taxon>
        <taxon>Dikarya</taxon>
        <taxon>Ascomycota</taxon>
        <taxon>Pezizomycotina</taxon>
        <taxon>Sordariomycetes</taxon>
        <taxon>Sordariomycetidae</taxon>
        <taxon>Sordariales</taxon>
        <taxon>Chaetomiaceae</taxon>
        <taxon>Trichocladium</taxon>
    </lineage>
</organism>
<reference evidence="2" key="2">
    <citation type="submission" date="2023-05" db="EMBL/GenBank/DDBJ databases">
        <authorList>
            <consortium name="Lawrence Berkeley National Laboratory"/>
            <person name="Steindorff A."/>
            <person name="Hensen N."/>
            <person name="Bonometti L."/>
            <person name="Westerberg I."/>
            <person name="Brannstrom I.O."/>
            <person name="Guillou S."/>
            <person name="Cros-Aarteil S."/>
            <person name="Calhoun S."/>
            <person name="Haridas S."/>
            <person name="Kuo A."/>
            <person name="Mondo S."/>
            <person name="Pangilinan J."/>
            <person name="Riley R."/>
            <person name="Labutti K."/>
            <person name="Andreopoulos B."/>
            <person name="Lipzen A."/>
            <person name="Chen C."/>
            <person name="Yanf M."/>
            <person name="Daum C."/>
            <person name="Ng V."/>
            <person name="Clum A."/>
            <person name="Ohm R."/>
            <person name="Martin F."/>
            <person name="Silar P."/>
            <person name="Natvig D."/>
            <person name="Lalanne C."/>
            <person name="Gautier V."/>
            <person name="Ament-Velasquez S.L."/>
            <person name="Kruys A."/>
            <person name="Hutchinson M.I."/>
            <person name="Powell A.J."/>
            <person name="Barry K."/>
            <person name="Miller A.N."/>
            <person name="Grigoriev I.V."/>
            <person name="Debuchy R."/>
            <person name="Gladieux P."/>
            <person name="Thoren M.H."/>
            <person name="Johannesson H."/>
        </authorList>
    </citation>
    <scope>NUCLEOTIDE SEQUENCE</scope>
    <source>
        <strain evidence="2">CBS 123565</strain>
    </source>
</reference>
<feature type="region of interest" description="Disordered" evidence="1">
    <location>
        <begin position="1"/>
        <end position="43"/>
    </location>
</feature>
<dbReference type="EMBL" id="MU853403">
    <property type="protein sequence ID" value="KAK4136762.1"/>
    <property type="molecule type" value="Genomic_DNA"/>
</dbReference>
<keyword evidence="3" id="KW-1185">Reference proteome</keyword>
<accession>A0AAN6ZFT0</accession>
<dbReference type="AlphaFoldDB" id="A0AAN6ZFT0"/>
<feature type="region of interest" description="Disordered" evidence="1">
    <location>
        <begin position="190"/>
        <end position="210"/>
    </location>
</feature>